<gene>
    <name evidence="1" type="ORF">GCM10009682_32130</name>
</gene>
<comment type="caution">
    <text evidence="1">The sequence shown here is derived from an EMBL/GenBank/DDBJ whole genome shotgun (WGS) entry which is preliminary data.</text>
</comment>
<keyword evidence="2" id="KW-1185">Reference proteome</keyword>
<dbReference type="Proteomes" id="UP001500218">
    <property type="component" value="Unassembled WGS sequence"/>
</dbReference>
<dbReference type="Gene3D" id="3.40.630.30">
    <property type="match status" value="1"/>
</dbReference>
<accession>A0ABN2M646</accession>
<name>A0ABN2M646_9ACTN</name>
<proteinExistence type="predicted"/>
<dbReference type="EMBL" id="BAAALT010000089">
    <property type="protein sequence ID" value="GAA1807891.1"/>
    <property type="molecule type" value="Genomic_DNA"/>
</dbReference>
<reference evidence="1 2" key="1">
    <citation type="journal article" date="2019" name="Int. J. Syst. Evol. Microbiol.">
        <title>The Global Catalogue of Microorganisms (GCM) 10K type strain sequencing project: providing services to taxonomists for standard genome sequencing and annotation.</title>
        <authorList>
            <consortium name="The Broad Institute Genomics Platform"/>
            <consortium name="The Broad Institute Genome Sequencing Center for Infectious Disease"/>
            <person name="Wu L."/>
            <person name="Ma J."/>
        </authorList>
    </citation>
    <scope>NUCLEOTIDE SEQUENCE [LARGE SCALE GENOMIC DNA]</scope>
    <source>
        <strain evidence="1 2">JCM 13250</strain>
    </source>
</reference>
<evidence type="ECO:0000313" key="1">
    <source>
        <dbReference type="EMBL" id="GAA1807891.1"/>
    </source>
</evidence>
<organism evidence="1 2">
    <name type="scientific">Luedemannella flava</name>
    <dbReference type="NCBI Taxonomy" id="349316"/>
    <lineage>
        <taxon>Bacteria</taxon>
        <taxon>Bacillati</taxon>
        <taxon>Actinomycetota</taxon>
        <taxon>Actinomycetes</taxon>
        <taxon>Micromonosporales</taxon>
        <taxon>Micromonosporaceae</taxon>
        <taxon>Luedemannella</taxon>
    </lineage>
</organism>
<evidence type="ECO:0000313" key="2">
    <source>
        <dbReference type="Proteomes" id="UP001500218"/>
    </source>
</evidence>
<sequence>MTLTLRGYAGPVDLPRLEAVRAAAQALLGTRLSALAGLSVPRATLRTVRENPNRSVALYEGRGYRVTATLPRYRKPLA</sequence>
<dbReference type="RefSeq" id="WP_344131906.1">
    <property type="nucleotide sequence ID" value="NZ_BAAALT010000089.1"/>
</dbReference>
<protein>
    <submittedName>
        <fullName evidence="1">Uncharacterized protein</fullName>
    </submittedName>
</protein>